<dbReference type="InterPro" id="IPR017853">
    <property type="entry name" value="GH"/>
</dbReference>
<dbReference type="NCBIfam" id="NF003740">
    <property type="entry name" value="PRK05337.1"/>
    <property type="match status" value="1"/>
</dbReference>
<keyword evidence="3 5" id="KW-0326">Glycosidase</keyword>
<evidence type="ECO:0000256" key="2">
    <source>
        <dbReference type="ARBA" id="ARBA00022801"/>
    </source>
</evidence>
<evidence type="ECO:0000256" key="1">
    <source>
        <dbReference type="ARBA" id="ARBA00005336"/>
    </source>
</evidence>
<dbReference type="Proteomes" id="UP001310386">
    <property type="component" value="Unassembled WGS sequence"/>
</dbReference>
<comment type="caution">
    <text evidence="5">The sequence shown here is derived from an EMBL/GenBank/DDBJ whole genome shotgun (WGS) entry which is preliminary data.</text>
</comment>
<dbReference type="GO" id="GO:0004563">
    <property type="term" value="F:beta-N-acetylhexosaminidase activity"/>
    <property type="evidence" value="ECO:0007669"/>
    <property type="project" value="UniProtKB-EC"/>
</dbReference>
<dbReference type="InterPro" id="IPR050226">
    <property type="entry name" value="NagZ_Beta-hexosaminidase"/>
</dbReference>
<organism evidence="5 6">
    <name type="scientific">Ferviditalea candida</name>
    <dbReference type="NCBI Taxonomy" id="3108399"/>
    <lineage>
        <taxon>Bacteria</taxon>
        <taxon>Bacillati</taxon>
        <taxon>Bacillota</taxon>
        <taxon>Bacilli</taxon>
        <taxon>Bacillales</taxon>
        <taxon>Paenibacillaceae</taxon>
        <taxon>Ferviditalea</taxon>
    </lineage>
</organism>
<proteinExistence type="inferred from homology"/>
<evidence type="ECO:0000256" key="3">
    <source>
        <dbReference type="ARBA" id="ARBA00023295"/>
    </source>
</evidence>
<feature type="domain" description="Glycoside hydrolase family 3 N-terminal" evidence="4">
    <location>
        <begin position="8"/>
        <end position="331"/>
    </location>
</feature>
<protein>
    <submittedName>
        <fullName evidence="5">Beta-N-acetylhexosaminidase</fullName>
        <ecNumber evidence="5">3.2.1.52</ecNumber>
    </submittedName>
</protein>
<comment type="similarity">
    <text evidence="1">Belongs to the glycosyl hydrolase 3 family.</text>
</comment>
<gene>
    <name evidence="5" type="primary">nagZ</name>
    <name evidence="5" type="ORF">VF724_15865</name>
</gene>
<reference evidence="5" key="1">
    <citation type="submission" date="2023-12" db="EMBL/GenBank/DDBJ databases">
        <title>Fervidustalea candida gen. nov., sp. nov., a novel member of the family Paenibacillaceae isolated from a geothermal area.</title>
        <authorList>
            <person name="Li W.-J."/>
            <person name="Jiao J.-Y."/>
            <person name="Chen Y."/>
        </authorList>
    </citation>
    <scope>NUCLEOTIDE SEQUENCE</scope>
    <source>
        <strain evidence="5">SYSU GA230002</strain>
    </source>
</reference>
<dbReference type="InterPro" id="IPR036881">
    <property type="entry name" value="Glyco_hydro_3_C_sf"/>
</dbReference>
<dbReference type="RefSeq" id="WP_371755262.1">
    <property type="nucleotide sequence ID" value="NZ_JAYJLD010000028.1"/>
</dbReference>
<keyword evidence="6" id="KW-1185">Reference proteome</keyword>
<sequence length="534" mass="58580">MKMNSLQLKEKIGQMFMGGFHGTQPSREILTLIDEYRIGGVIYFKRNVREPEQVCRLSAMLQKAAARSSGLPLLIAIDQEGGMVTRIEEGITPMPGNMALGAAGQPQYCRDAARIAGEELRLLGINMNFAPCIDVNNNPDNPVIGVRSYGENPELVGRMGTAAILGYQEAGVAAAAKHFPGHGDTNTDSHLDLPMIRHSMERLHAVELVPFRQAVEAGVDAIMTAHIVFPALEPKPIPATLSRRVIEGLLRRTLRYEGVVVTDCLEMKAIADKFGVEEGAVMAVEAGADIVLISHLFSRQAAAIEAVLHAVESGRIPEARIDESVERLLRLKRKRNMGTAVDGCAQIGGRLALPESWEVSRRITEDSITVVKDEGQLPLSVEEKTYVVWTDVAITSEVDDVLEQEMTLGTALSPFIKTIAEDRIGLNPGAEETRKILETSRSFKQIVFVSYNAAFNPGQIRIVKELAGRKDVRLAVASTRIPYDLQHFPEVKTYIACYENRALTIHTLAKVLMGQLEARGGLPVTISKQYPSVR</sequence>
<name>A0ABU5ZKU1_9BACL</name>
<dbReference type="SUPFAM" id="SSF51445">
    <property type="entry name" value="(Trans)glycosidases"/>
    <property type="match status" value="1"/>
</dbReference>
<accession>A0ABU5ZKU1</accession>
<dbReference type="EC" id="3.2.1.52" evidence="5"/>
<evidence type="ECO:0000259" key="4">
    <source>
        <dbReference type="Pfam" id="PF00933"/>
    </source>
</evidence>
<dbReference type="PANTHER" id="PTHR30480:SF16">
    <property type="entry name" value="GLYCOSIDE HYDROLASE FAMILY 3 DOMAIN PROTEIN"/>
    <property type="match status" value="1"/>
</dbReference>
<keyword evidence="2 5" id="KW-0378">Hydrolase</keyword>
<dbReference type="Gene3D" id="3.20.20.300">
    <property type="entry name" value="Glycoside hydrolase, family 3, N-terminal domain"/>
    <property type="match status" value="1"/>
</dbReference>
<evidence type="ECO:0000313" key="6">
    <source>
        <dbReference type="Proteomes" id="UP001310386"/>
    </source>
</evidence>
<evidence type="ECO:0000313" key="5">
    <source>
        <dbReference type="EMBL" id="MEB3103134.1"/>
    </source>
</evidence>
<dbReference type="PANTHER" id="PTHR30480">
    <property type="entry name" value="BETA-HEXOSAMINIDASE-RELATED"/>
    <property type="match status" value="1"/>
</dbReference>
<dbReference type="InterPro" id="IPR036962">
    <property type="entry name" value="Glyco_hydro_3_N_sf"/>
</dbReference>
<dbReference type="InterPro" id="IPR001764">
    <property type="entry name" value="Glyco_hydro_3_N"/>
</dbReference>
<dbReference type="Pfam" id="PF00933">
    <property type="entry name" value="Glyco_hydro_3"/>
    <property type="match status" value="1"/>
</dbReference>
<dbReference type="Gene3D" id="3.40.50.1700">
    <property type="entry name" value="Glycoside hydrolase family 3 C-terminal domain"/>
    <property type="match status" value="1"/>
</dbReference>
<dbReference type="EMBL" id="JAYJLD010000028">
    <property type="protein sequence ID" value="MEB3103134.1"/>
    <property type="molecule type" value="Genomic_DNA"/>
</dbReference>